<keyword evidence="1" id="KW-0472">Membrane</keyword>
<dbReference type="AlphaFoldDB" id="A0A844D851"/>
<feature type="domain" description="Ice-binding protein C-terminal" evidence="2">
    <location>
        <begin position="216"/>
        <end position="240"/>
    </location>
</feature>
<reference evidence="3 4" key="1">
    <citation type="submission" date="2019-11" db="EMBL/GenBank/DDBJ databases">
        <title>Novel species isolated from a subtropical stream in China.</title>
        <authorList>
            <person name="Lu H."/>
        </authorList>
    </citation>
    <scope>NUCLEOTIDE SEQUENCE [LARGE SCALE GENOMIC DNA]</scope>
    <source>
        <strain evidence="3 4">FT26W</strain>
    </source>
</reference>
<comment type="caution">
    <text evidence="3">The sequence shown here is derived from an EMBL/GenBank/DDBJ whole genome shotgun (WGS) entry which is preliminary data.</text>
</comment>
<accession>A0A844D851</accession>
<evidence type="ECO:0000259" key="2">
    <source>
        <dbReference type="Pfam" id="PF07589"/>
    </source>
</evidence>
<feature type="transmembrane region" description="Helical" evidence="1">
    <location>
        <begin position="43"/>
        <end position="62"/>
    </location>
</feature>
<organism evidence="3 4">
    <name type="scientific">Duganella aquatilis</name>
    <dbReference type="NCBI Taxonomy" id="2666082"/>
    <lineage>
        <taxon>Bacteria</taxon>
        <taxon>Pseudomonadati</taxon>
        <taxon>Pseudomonadota</taxon>
        <taxon>Betaproteobacteria</taxon>
        <taxon>Burkholderiales</taxon>
        <taxon>Oxalobacteraceae</taxon>
        <taxon>Telluria group</taxon>
        <taxon>Duganella</taxon>
    </lineage>
</organism>
<evidence type="ECO:0000313" key="3">
    <source>
        <dbReference type="EMBL" id="MRW83054.1"/>
    </source>
</evidence>
<evidence type="ECO:0000313" key="4">
    <source>
        <dbReference type="Proteomes" id="UP000439986"/>
    </source>
</evidence>
<protein>
    <submittedName>
        <fullName evidence="3">PEP-CTERM sorting domain-containing protein</fullName>
    </submittedName>
</protein>
<dbReference type="Pfam" id="PF07589">
    <property type="entry name" value="PEP-CTERM"/>
    <property type="match status" value="1"/>
</dbReference>
<gene>
    <name evidence="3" type="ORF">GJ698_02985</name>
</gene>
<dbReference type="InterPro" id="IPR013424">
    <property type="entry name" value="Ice-binding_C"/>
</dbReference>
<dbReference type="EMBL" id="WKJL01000001">
    <property type="protein sequence ID" value="MRW83054.1"/>
    <property type="molecule type" value="Genomic_DNA"/>
</dbReference>
<dbReference type="Proteomes" id="UP000439986">
    <property type="component" value="Unassembled WGS sequence"/>
</dbReference>
<evidence type="ECO:0000256" key="1">
    <source>
        <dbReference type="SAM" id="Phobius"/>
    </source>
</evidence>
<proteinExistence type="predicted"/>
<keyword evidence="1" id="KW-1133">Transmembrane helix</keyword>
<keyword evidence="1" id="KW-0812">Transmembrane</keyword>
<sequence>MRCATSRRFVKIFEPFQSYQEYTACVPRPASHNHIRITDMKKLLLKALTVAGLAAAANAYAVTDAANDFLSVYTGSQNAAFDVLSADVGYNAGTNEFIFRTTSAGPIAGVAGAAYVFGLDVGGSSNAPFASVGLPGVTFNTTVILRSDGTGSIGANAVSTHIVGNEIFSTVSASLLPSNGLAFKNYTWTVWSIDSRVTGLGRLADFAPDTNITVSSVPEANTYAMLAAGLGMLGMVARRRTRKA</sequence>
<keyword evidence="4" id="KW-1185">Reference proteome</keyword>
<name>A0A844D851_9BURK</name>